<comment type="cofactor">
    <cofactor evidence="3">
        <name>Mg(2+)</name>
        <dbReference type="ChEBI" id="CHEBI:18420"/>
    </cofactor>
    <text evidence="3">Binds 2 magnesium ions per subunit.</text>
</comment>
<dbReference type="Pfam" id="PF03747">
    <property type="entry name" value="ADP_ribosyl_GH"/>
    <property type="match status" value="1"/>
</dbReference>
<dbReference type="EMBL" id="QSKV01000003">
    <property type="protein sequence ID" value="RHE93548.1"/>
    <property type="molecule type" value="Genomic_DNA"/>
</dbReference>
<evidence type="ECO:0000313" key="4">
    <source>
        <dbReference type="EMBL" id="RHE93548.1"/>
    </source>
</evidence>
<keyword evidence="3" id="KW-0479">Metal-binding</keyword>
<dbReference type="SUPFAM" id="SSF101478">
    <property type="entry name" value="ADP-ribosylglycohydrolase"/>
    <property type="match status" value="1"/>
</dbReference>
<organism evidence="4 5">
    <name type="scientific">Bacteroides intestinalis</name>
    <dbReference type="NCBI Taxonomy" id="329854"/>
    <lineage>
        <taxon>Bacteria</taxon>
        <taxon>Pseudomonadati</taxon>
        <taxon>Bacteroidota</taxon>
        <taxon>Bacteroidia</taxon>
        <taxon>Bacteroidales</taxon>
        <taxon>Bacteroidaceae</taxon>
        <taxon>Bacteroides</taxon>
    </lineage>
</organism>
<keyword evidence="2 4" id="KW-0378">Hydrolase</keyword>
<dbReference type="InterPro" id="IPR005502">
    <property type="entry name" value="Ribosyl_crysJ1"/>
</dbReference>
<feature type="binding site" evidence="3">
    <location>
        <position position="313"/>
    </location>
    <ligand>
        <name>Mg(2+)</name>
        <dbReference type="ChEBI" id="CHEBI:18420"/>
        <label>1</label>
    </ligand>
</feature>
<dbReference type="InterPro" id="IPR036705">
    <property type="entry name" value="Ribosyl_crysJ1_sf"/>
</dbReference>
<accession>A0A414LFX7</accession>
<feature type="binding site" evidence="3">
    <location>
        <position position="70"/>
    </location>
    <ligand>
        <name>Mg(2+)</name>
        <dbReference type="ChEBI" id="CHEBI:18420"/>
        <label>1</label>
    </ligand>
</feature>
<protein>
    <submittedName>
        <fullName evidence="4">ADP-ribosylglycohydrolase family protein</fullName>
    </submittedName>
</protein>
<feature type="binding site" evidence="3">
    <location>
        <position position="314"/>
    </location>
    <ligand>
        <name>Mg(2+)</name>
        <dbReference type="ChEBI" id="CHEBI:18420"/>
        <label>1</label>
    </ligand>
</feature>
<dbReference type="GO" id="GO:0046872">
    <property type="term" value="F:metal ion binding"/>
    <property type="evidence" value="ECO:0007669"/>
    <property type="project" value="UniProtKB-KW"/>
</dbReference>
<keyword evidence="3" id="KW-0460">Magnesium</keyword>
<reference evidence="4 5" key="1">
    <citation type="submission" date="2018-08" db="EMBL/GenBank/DDBJ databases">
        <title>A genome reference for cultivated species of the human gut microbiota.</title>
        <authorList>
            <person name="Zou Y."/>
            <person name="Xue W."/>
            <person name="Luo G."/>
        </authorList>
    </citation>
    <scope>NUCLEOTIDE SEQUENCE [LARGE SCALE GENOMIC DNA]</scope>
    <source>
        <strain evidence="4 5">AM27-17</strain>
    </source>
</reference>
<feature type="binding site" evidence="3">
    <location>
        <position position="71"/>
    </location>
    <ligand>
        <name>Mg(2+)</name>
        <dbReference type="ChEBI" id="CHEBI:18420"/>
        <label>1</label>
    </ligand>
</feature>
<evidence type="ECO:0000256" key="1">
    <source>
        <dbReference type="ARBA" id="ARBA00010702"/>
    </source>
</evidence>
<dbReference type="PANTHER" id="PTHR16222">
    <property type="entry name" value="ADP-RIBOSYLGLYCOHYDROLASE"/>
    <property type="match status" value="1"/>
</dbReference>
<proteinExistence type="inferred from homology"/>
<evidence type="ECO:0000313" key="5">
    <source>
        <dbReference type="Proteomes" id="UP000285650"/>
    </source>
</evidence>
<dbReference type="Proteomes" id="UP000285650">
    <property type="component" value="Unassembled WGS sequence"/>
</dbReference>
<comment type="caution">
    <text evidence="4">The sequence shown here is derived from an EMBL/GenBank/DDBJ whole genome shotgun (WGS) entry which is preliminary data.</text>
</comment>
<evidence type="ECO:0000256" key="3">
    <source>
        <dbReference type="PIRSR" id="PIRSR605502-1"/>
    </source>
</evidence>
<name>A0A414LFX7_9BACE</name>
<dbReference type="AlphaFoldDB" id="A0A414LFX7"/>
<dbReference type="InterPro" id="IPR050792">
    <property type="entry name" value="ADP-ribosylglycohydrolase"/>
</dbReference>
<feature type="binding site" evidence="3">
    <location>
        <position position="311"/>
    </location>
    <ligand>
        <name>Mg(2+)</name>
        <dbReference type="ChEBI" id="CHEBI:18420"/>
        <label>1</label>
    </ligand>
</feature>
<sequence>MVIMNEETQKDRIRGSLIGGAIGDALGYPVEFIDSYAGIQRRYGDAGITRLDVRQWWKNEDSSTGKAWVSDDTQMTLFTACGILNAKEKGSAPIPSICEAYIEWYYTQLGRKSKRFNECWIGDIPELNQRRAPGDTCLTALSDIIAGKAPHNNSKGCGGVMRIAPIPLYGLGQGRISDINTLDYLAADAAKLTHQHPLGFIPAAFTAHVIYRLASDKNPEKEIFKNYIREGLESVQRMFTNHTEEVEKFVSLVKKAILLSDIPIDNVRAIENELGGGWVAEETVAIAIYCTLSYFDNFERAMIAAVNHAGDSDSTGAVTGNLLGAAIGYNAIPQFYKDDLELHDVILHVADDLYLGKTTLQ</sequence>
<evidence type="ECO:0000256" key="2">
    <source>
        <dbReference type="ARBA" id="ARBA00022801"/>
    </source>
</evidence>
<comment type="similarity">
    <text evidence="1">Belongs to the ADP-ribosylglycohydrolase family.</text>
</comment>
<gene>
    <name evidence="4" type="ORF">DW712_05590</name>
</gene>
<dbReference type="GO" id="GO:0016787">
    <property type="term" value="F:hydrolase activity"/>
    <property type="evidence" value="ECO:0007669"/>
    <property type="project" value="UniProtKB-KW"/>
</dbReference>
<dbReference type="Gene3D" id="1.10.4080.10">
    <property type="entry name" value="ADP-ribosylation/Crystallin J1"/>
    <property type="match status" value="1"/>
</dbReference>
<feature type="binding site" evidence="3">
    <location>
        <position position="72"/>
    </location>
    <ligand>
        <name>Mg(2+)</name>
        <dbReference type="ChEBI" id="CHEBI:18420"/>
        <label>1</label>
    </ligand>
</feature>
<dbReference type="PANTHER" id="PTHR16222:SF24">
    <property type="entry name" value="ADP-RIBOSYLHYDROLASE ARH3"/>
    <property type="match status" value="1"/>
</dbReference>